<keyword evidence="1" id="KW-0547">Nucleotide-binding</keyword>
<feature type="domain" description="ATP-grasp" evidence="2">
    <location>
        <begin position="111"/>
        <end position="310"/>
    </location>
</feature>
<gene>
    <name evidence="3" type="ORF">ACFOZ7_10165</name>
</gene>
<reference evidence="3 4" key="1">
    <citation type="journal article" date="2014" name="Int. J. Syst. Evol. Microbiol.">
        <title>Complete genome sequence of Corynebacterium casei LMG S-19264T (=DSM 44701T), isolated from a smear-ripened cheese.</title>
        <authorList>
            <consortium name="US DOE Joint Genome Institute (JGI-PGF)"/>
            <person name="Walter F."/>
            <person name="Albersmeier A."/>
            <person name="Kalinowski J."/>
            <person name="Ruckert C."/>
        </authorList>
    </citation>
    <scope>NUCLEOTIDE SEQUENCE [LARGE SCALE GENOMIC DNA]</scope>
    <source>
        <strain evidence="3 4">IBRC-M 10912</strain>
    </source>
</reference>
<dbReference type="AlphaFoldDB" id="A0ABD5P018"/>
<dbReference type="PROSITE" id="PS50975">
    <property type="entry name" value="ATP_GRASP"/>
    <property type="match status" value="1"/>
</dbReference>
<dbReference type="RefSeq" id="WP_246966031.1">
    <property type="nucleotide sequence ID" value="NZ_CP095397.1"/>
</dbReference>
<sequence length="415" mass="46441">MEERSAVVPAVAPSSLSCLRSLSSRGIRTIAVSEHETAPEFYSRYCDENYVIPDPAVDFLGYKDALLTLAKRADVRTITPIREEDVWALSKYRSEFAPHVTPLWPSVETLRSVYDRVRLTEVTEAAGVSVPETQPLDEVDDWNREQIVKPRYAILTADYVSALDSAEIVHPGSVRFLEPGRKPDRESLSEEMGHVPIVQEYVPGSEYALWALYDDGDVVSTCHKRQLRGYSYAGNTSVARQTADVPELEEAGRAVLDTLDWHGPASVQFKRNAETGEFVLLEVNPRFWVSLECARQVGVDFAFHYWKLACDESVRPQLDYETGVATHLLRGELLYLLSIVREDIPLVEPPRLSAAARDVAASIYRQPHFDYFSVTDPAPFARDVLNVAIEMTSSTPDVVHGSGRKALDVISNFPP</sequence>
<dbReference type="InterPro" id="IPR011761">
    <property type="entry name" value="ATP-grasp"/>
</dbReference>
<evidence type="ECO:0000313" key="3">
    <source>
        <dbReference type="EMBL" id="MFC4247359.1"/>
    </source>
</evidence>
<evidence type="ECO:0000259" key="2">
    <source>
        <dbReference type="PROSITE" id="PS50975"/>
    </source>
</evidence>
<evidence type="ECO:0000256" key="1">
    <source>
        <dbReference type="PROSITE-ProRule" id="PRU00409"/>
    </source>
</evidence>
<dbReference type="Proteomes" id="UP001595821">
    <property type="component" value="Unassembled WGS sequence"/>
</dbReference>
<dbReference type="Gene3D" id="3.40.50.20">
    <property type="match status" value="1"/>
</dbReference>
<dbReference type="GeneID" id="71854003"/>
<dbReference type="SUPFAM" id="SSF56059">
    <property type="entry name" value="Glutathione synthetase ATP-binding domain-like"/>
    <property type="match status" value="1"/>
</dbReference>
<accession>A0ABD5P018</accession>
<organism evidence="3 4">
    <name type="scientific">Natribaculum luteum</name>
    <dbReference type="NCBI Taxonomy" id="1586232"/>
    <lineage>
        <taxon>Archaea</taxon>
        <taxon>Methanobacteriati</taxon>
        <taxon>Methanobacteriota</taxon>
        <taxon>Stenosarchaea group</taxon>
        <taxon>Halobacteria</taxon>
        <taxon>Halobacteriales</taxon>
        <taxon>Natrialbaceae</taxon>
        <taxon>Natribaculum</taxon>
    </lineage>
</organism>
<evidence type="ECO:0000313" key="4">
    <source>
        <dbReference type="Proteomes" id="UP001595821"/>
    </source>
</evidence>
<name>A0ABD5P018_9EURY</name>
<dbReference type="PROSITE" id="PS51257">
    <property type="entry name" value="PROKAR_LIPOPROTEIN"/>
    <property type="match status" value="1"/>
</dbReference>
<protein>
    <submittedName>
        <fullName evidence="3">ATP-grasp domain-containing protein</fullName>
    </submittedName>
</protein>
<comment type="caution">
    <text evidence="3">The sequence shown here is derived from an EMBL/GenBank/DDBJ whole genome shotgun (WGS) entry which is preliminary data.</text>
</comment>
<proteinExistence type="predicted"/>
<dbReference type="Gene3D" id="3.30.470.20">
    <property type="entry name" value="ATP-grasp fold, B domain"/>
    <property type="match status" value="1"/>
</dbReference>
<keyword evidence="1" id="KW-0067">ATP-binding</keyword>
<dbReference type="Pfam" id="PF15632">
    <property type="entry name" value="ATPgrasp_Ter"/>
    <property type="match status" value="1"/>
</dbReference>
<dbReference type="GO" id="GO:0005524">
    <property type="term" value="F:ATP binding"/>
    <property type="evidence" value="ECO:0007669"/>
    <property type="project" value="UniProtKB-UniRule"/>
</dbReference>
<dbReference type="EMBL" id="JBHSDJ010000029">
    <property type="protein sequence ID" value="MFC4247359.1"/>
    <property type="molecule type" value="Genomic_DNA"/>
</dbReference>